<dbReference type="AlphaFoldDB" id="A0A5Q0TFR2"/>
<evidence type="ECO:0000313" key="2">
    <source>
        <dbReference type="Proteomes" id="UP000348942"/>
    </source>
</evidence>
<dbReference type="EMBL" id="CP045699">
    <property type="protein sequence ID" value="QGA64755.1"/>
    <property type="molecule type" value="Genomic_DNA"/>
</dbReference>
<organism evidence="1 2">
    <name type="scientific">Vibrio algicola</name>
    <dbReference type="NCBI Taxonomy" id="2662262"/>
    <lineage>
        <taxon>Bacteria</taxon>
        <taxon>Pseudomonadati</taxon>
        <taxon>Pseudomonadota</taxon>
        <taxon>Gammaproteobacteria</taxon>
        <taxon>Vibrionales</taxon>
        <taxon>Vibrionaceae</taxon>
        <taxon>Vibrio</taxon>
    </lineage>
</organism>
<protein>
    <submittedName>
        <fullName evidence="1">Terminase</fullName>
    </submittedName>
</protein>
<dbReference type="GO" id="GO:0003677">
    <property type="term" value="F:DNA binding"/>
    <property type="evidence" value="ECO:0007669"/>
    <property type="project" value="InterPro"/>
</dbReference>
<gene>
    <name evidence="1" type="ORF">GFB47_04665</name>
</gene>
<dbReference type="Pfam" id="PF05944">
    <property type="entry name" value="Phage_term_smal"/>
    <property type="match status" value="1"/>
</dbReference>
<sequence length="242" mass="27165">MRLSPGMRDNLAKRHQVSIATADQQTAVPQASADSLHLKIVELDQDRAELRARFTRVADRVEHKRMVLIPKYAPLAEQFLASGKSYDNPVFSTVLVWLFDVGELEKAIDWCLKSIELDVPTPDYIKRGWPTFCADQVLEWAEANAKHGNSVEPYFSQVADKVTTTWKIHEQIVAKFYKFKGLQLLRNEDGDIAITSVGSVETLNKAKAILKQAEDVYAKAGVASNIKKIDARIRALETGKNL</sequence>
<dbReference type="InterPro" id="IPR010270">
    <property type="entry name" value="Phage_P2_GpM"/>
</dbReference>
<dbReference type="GO" id="GO:0004519">
    <property type="term" value="F:endonuclease activity"/>
    <property type="evidence" value="ECO:0007669"/>
    <property type="project" value="InterPro"/>
</dbReference>
<reference evidence="1 2" key="1">
    <citation type="submission" date="2019-10" db="EMBL/GenBank/DDBJ databases">
        <title>Vibrio sp. nov., isolated from Coralline algae surface.</title>
        <authorList>
            <person name="Geng Y."/>
            <person name="Zhang X."/>
        </authorList>
    </citation>
    <scope>NUCLEOTIDE SEQUENCE [LARGE SCALE GENOMIC DNA]</scope>
    <source>
        <strain evidence="1 2">SM1977</strain>
    </source>
</reference>
<dbReference type="Proteomes" id="UP000348942">
    <property type="component" value="Chromosome 1"/>
</dbReference>
<name>A0A5Q0TFR2_9VIBR</name>
<accession>A0A5Q0TFR2</accession>
<dbReference type="RefSeq" id="WP_153446906.1">
    <property type="nucleotide sequence ID" value="NZ_CP045699.1"/>
</dbReference>
<keyword evidence="2" id="KW-1185">Reference proteome</keyword>
<proteinExistence type="predicted"/>
<evidence type="ECO:0000313" key="1">
    <source>
        <dbReference type="EMBL" id="QGA64755.1"/>
    </source>
</evidence>